<evidence type="ECO:0000313" key="9">
    <source>
        <dbReference type="Proteomes" id="UP000001029"/>
    </source>
</evidence>
<accession>B2KCA4</accession>
<dbReference type="Pfam" id="PF01509">
    <property type="entry name" value="TruB_N"/>
    <property type="match status" value="1"/>
</dbReference>
<dbReference type="PANTHER" id="PTHR13767">
    <property type="entry name" value="TRNA-PSEUDOURIDINE SYNTHASE"/>
    <property type="match status" value="1"/>
</dbReference>
<dbReference type="EMBL" id="CP001055">
    <property type="protein sequence ID" value="ACC98231.1"/>
    <property type="molecule type" value="Genomic_DNA"/>
</dbReference>
<dbReference type="PANTHER" id="PTHR13767:SF2">
    <property type="entry name" value="PSEUDOURIDYLATE SYNTHASE TRUB1"/>
    <property type="match status" value="1"/>
</dbReference>
<evidence type="ECO:0000259" key="6">
    <source>
        <dbReference type="Pfam" id="PF01509"/>
    </source>
</evidence>
<proteinExistence type="inferred from homology"/>
<dbReference type="HAMAP" id="MF_01080">
    <property type="entry name" value="TruB_bact"/>
    <property type="match status" value="1"/>
</dbReference>
<dbReference type="KEGG" id="emi:Emin_0676"/>
<evidence type="ECO:0000256" key="3">
    <source>
        <dbReference type="ARBA" id="ARBA00022694"/>
    </source>
</evidence>
<dbReference type="HOGENOM" id="CLU_032087_2_0_0"/>
<dbReference type="CDD" id="cd02573">
    <property type="entry name" value="PseudoU_synth_EcTruB"/>
    <property type="match status" value="1"/>
</dbReference>
<keyword evidence="3 5" id="KW-0819">tRNA processing</keyword>
<evidence type="ECO:0000256" key="2">
    <source>
        <dbReference type="ARBA" id="ARBA00005642"/>
    </source>
</evidence>
<feature type="domain" description="Pseudouridine synthase II N-terminal" evidence="6">
    <location>
        <begin position="31"/>
        <end position="180"/>
    </location>
</feature>
<dbReference type="SUPFAM" id="SSF55120">
    <property type="entry name" value="Pseudouridine synthase"/>
    <property type="match status" value="1"/>
</dbReference>
<dbReference type="InterPro" id="IPR002501">
    <property type="entry name" value="PsdUridine_synth_N"/>
</dbReference>
<comment type="function">
    <text evidence="5">Responsible for synthesis of pseudouridine from uracil-55 in the psi GC loop of transfer RNAs.</text>
</comment>
<dbReference type="GO" id="GO:0003723">
    <property type="term" value="F:RNA binding"/>
    <property type="evidence" value="ECO:0007669"/>
    <property type="project" value="InterPro"/>
</dbReference>
<dbReference type="InterPro" id="IPR020103">
    <property type="entry name" value="PsdUridine_synth_cat_dom_sf"/>
</dbReference>
<dbReference type="Proteomes" id="UP000001029">
    <property type="component" value="Chromosome"/>
</dbReference>
<dbReference type="RefSeq" id="WP_012414846.1">
    <property type="nucleotide sequence ID" value="NC_010644.1"/>
</dbReference>
<gene>
    <name evidence="5" type="primary">truB</name>
    <name evidence="8" type="ordered locus">Emin_0676</name>
</gene>
<dbReference type="GO" id="GO:1990481">
    <property type="term" value="P:mRNA pseudouridine synthesis"/>
    <property type="evidence" value="ECO:0007669"/>
    <property type="project" value="TreeGrafter"/>
</dbReference>
<comment type="catalytic activity">
    <reaction evidence="1 5">
        <text>uridine(55) in tRNA = pseudouridine(55) in tRNA</text>
        <dbReference type="Rhea" id="RHEA:42532"/>
        <dbReference type="Rhea" id="RHEA-COMP:10101"/>
        <dbReference type="Rhea" id="RHEA-COMP:10102"/>
        <dbReference type="ChEBI" id="CHEBI:65314"/>
        <dbReference type="ChEBI" id="CHEBI:65315"/>
        <dbReference type="EC" id="5.4.99.25"/>
    </reaction>
</comment>
<name>B2KCA4_ELUMP</name>
<feature type="domain" description="tRNA pseudouridylate synthase B C-terminal" evidence="7">
    <location>
        <begin position="181"/>
        <end position="234"/>
    </location>
</feature>
<organism evidence="8 9">
    <name type="scientific">Elusimicrobium minutum (strain Pei191)</name>
    <dbReference type="NCBI Taxonomy" id="445932"/>
    <lineage>
        <taxon>Bacteria</taxon>
        <taxon>Pseudomonadati</taxon>
        <taxon>Elusimicrobiota</taxon>
        <taxon>Elusimicrobia</taxon>
        <taxon>Elusimicrobiales</taxon>
        <taxon>Elusimicrobiaceae</taxon>
        <taxon>Elusimicrobium</taxon>
    </lineage>
</organism>
<sequence>MQNNEVAPISGILLVDKPSDWSSHDIINVARRSMGIRKIGHAGTLDPMATGLLILLVSRTATKLQNKFLKLSKTYEGIAELGSETDTWDAYGGITNTCEVPEFDLPTIHKHAKKLTGSFEHIVPLYSAKKVNGRPMHRYMREGRIVEERKALITVHEWEEISYSKPNIKFTVNVSSGTYVRSLAYMLGRELGCGGHLTRLRRTRVGDFDIKNAITVEELRSLPQEELYKRVMPLN</sequence>
<dbReference type="GO" id="GO:0031119">
    <property type="term" value="P:tRNA pseudouridine synthesis"/>
    <property type="evidence" value="ECO:0007669"/>
    <property type="project" value="UniProtKB-UniRule"/>
</dbReference>
<evidence type="ECO:0000256" key="1">
    <source>
        <dbReference type="ARBA" id="ARBA00000385"/>
    </source>
</evidence>
<dbReference type="GO" id="GO:0160148">
    <property type="term" value="F:tRNA pseudouridine(55) synthase activity"/>
    <property type="evidence" value="ECO:0007669"/>
    <property type="project" value="UniProtKB-EC"/>
</dbReference>
<keyword evidence="9" id="KW-1185">Reference proteome</keyword>
<dbReference type="InterPro" id="IPR014780">
    <property type="entry name" value="tRNA_psdUridine_synth_TruB"/>
</dbReference>
<dbReference type="OrthoDB" id="9802309at2"/>
<dbReference type="EC" id="5.4.99.25" evidence="5"/>
<evidence type="ECO:0000256" key="4">
    <source>
        <dbReference type="ARBA" id="ARBA00023235"/>
    </source>
</evidence>
<dbReference type="AlphaFoldDB" id="B2KCA4"/>
<dbReference type="Pfam" id="PF16198">
    <property type="entry name" value="TruB_C_2"/>
    <property type="match status" value="1"/>
</dbReference>
<comment type="similarity">
    <text evidence="2 5">Belongs to the pseudouridine synthase TruB family. Type 1 subfamily.</text>
</comment>
<dbReference type="Gene3D" id="3.30.2350.10">
    <property type="entry name" value="Pseudouridine synthase"/>
    <property type="match status" value="1"/>
</dbReference>
<reference evidence="8 9" key="1">
    <citation type="journal article" date="2009" name="Appl. Environ. Microbiol.">
        <title>Genomic analysis of 'Elusimicrobium minutum,' the first cultivated representative of the phylum 'Elusimicrobia' (formerly termite group 1).</title>
        <authorList>
            <person name="Herlemann D.P.R."/>
            <person name="Geissinger O."/>
            <person name="Ikeda-Ohtsubo W."/>
            <person name="Kunin V."/>
            <person name="Sun H."/>
            <person name="Lapidus A."/>
            <person name="Hugenholtz P."/>
            <person name="Brune A."/>
        </authorList>
    </citation>
    <scope>NUCLEOTIDE SEQUENCE [LARGE SCALE GENOMIC DNA]</scope>
    <source>
        <strain evidence="8 9">Pei191</strain>
    </source>
</reference>
<evidence type="ECO:0000256" key="5">
    <source>
        <dbReference type="HAMAP-Rule" id="MF_01080"/>
    </source>
</evidence>
<evidence type="ECO:0000259" key="7">
    <source>
        <dbReference type="Pfam" id="PF16198"/>
    </source>
</evidence>
<dbReference type="InterPro" id="IPR032819">
    <property type="entry name" value="TruB_C"/>
</dbReference>
<evidence type="ECO:0000313" key="8">
    <source>
        <dbReference type="EMBL" id="ACC98231.1"/>
    </source>
</evidence>
<dbReference type="STRING" id="445932.Emin_0676"/>
<dbReference type="NCBIfam" id="TIGR00431">
    <property type="entry name" value="TruB"/>
    <property type="match status" value="1"/>
</dbReference>
<protein>
    <recommendedName>
        <fullName evidence="5">tRNA pseudouridine synthase B</fullName>
        <ecNumber evidence="5">5.4.99.25</ecNumber>
    </recommendedName>
    <alternativeName>
        <fullName evidence="5">tRNA pseudouridine(55) synthase</fullName>
        <shortName evidence="5">Psi55 synthase</shortName>
    </alternativeName>
    <alternativeName>
        <fullName evidence="5">tRNA pseudouridylate synthase</fullName>
    </alternativeName>
    <alternativeName>
        <fullName evidence="5">tRNA-uridine isomerase</fullName>
    </alternativeName>
</protein>
<keyword evidence="4 5" id="KW-0413">Isomerase</keyword>
<feature type="active site" description="Nucleophile" evidence="5">
    <location>
        <position position="46"/>
    </location>
</feature>